<sequence>MSKMTSLLLLLSFFNRNYELQCL</sequence>
<evidence type="ECO:0000313" key="1">
    <source>
        <dbReference type="EMBL" id="GAY68828.1"/>
    </source>
</evidence>
<protein>
    <submittedName>
        <fullName evidence="1">Uncharacterized protein</fullName>
    </submittedName>
</protein>
<evidence type="ECO:0000313" key="2">
    <source>
        <dbReference type="Proteomes" id="UP000236630"/>
    </source>
</evidence>
<keyword evidence="2" id="KW-1185">Reference proteome</keyword>
<name>A0A2H5QW29_CITUN</name>
<accession>A0A2H5QW29</accession>
<gene>
    <name evidence="1" type="ORF">CUMW_267240</name>
</gene>
<reference evidence="1 2" key="1">
    <citation type="journal article" date="2017" name="Front. Genet.">
        <title>Draft sequencing of the heterozygous diploid genome of Satsuma (Citrus unshiu Marc.) using a hybrid assembly approach.</title>
        <authorList>
            <person name="Shimizu T."/>
            <person name="Tanizawa Y."/>
            <person name="Mochizuki T."/>
            <person name="Nagasaki H."/>
            <person name="Yoshioka T."/>
            <person name="Toyoda A."/>
            <person name="Fujiyama A."/>
            <person name="Kaminuma E."/>
            <person name="Nakamura Y."/>
        </authorList>
    </citation>
    <scope>NUCLEOTIDE SEQUENCE [LARGE SCALE GENOMIC DNA]</scope>
    <source>
        <strain evidence="2">cv. Miyagawa wase</strain>
    </source>
</reference>
<dbReference type="AlphaFoldDB" id="A0A2H5QW29"/>
<dbReference type="Proteomes" id="UP000236630">
    <property type="component" value="Unassembled WGS sequence"/>
</dbReference>
<organism evidence="1 2">
    <name type="scientific">Citrus unshiu</name>
    <name type="common">Satsuma mandarin</name>
    <name type="synonym">Citrus nobilis var. unshiu</name>
    <dbReference type="NCBI Taxonomy" id="55188"/>
    <lineage>
        <taxon>Eukaryota</taxon>
        <taxon>Viridiplantae</taxon>
        <taxon>Streptophyta</taxon>
        <taxon>Embryophyta</taxon>
        <taxon>Tracheophyta</taxon>
        <taxon>Spermatophyta</taxon>
        <taxon>Magnoliopsida</taxon>
        <taxon>eudicotyledons</taxon>
        <taxon>Gunneridae</taxon>
        <taxon>Pentapetalae</taxon>
        <taxon>rosids</taxon>
        <taxon>malvids</taxon>
        <taxon>Sapindales</taxon>
        <taxon>Rutaceae</taxon>
        <taxon>Aurantioideae</taxon>
        <taxon>Citrus</taxon>
    </lineage>
</organism>
<comment type="caution">
    <text evidence="1">The sequence shown here is derived from an EMBL/GenBank/DDBJ whole genome shotgun (WGS) entry which is preliminary data.</text>
</comment>
<dbReference type="EMBL" id="BDQV01000988">
    <property type="protein sequence ID" value="GAY68828.1"/>
    <property type="molecule type" value="Genomic_DNA"/>
</dbReference>
<proteinExistence type="predicted"/>